<dbReference type="HAMAP" id="MF_00472">
    <property type="entry name" value="UbiG"/>
    <property type="match status" value="1"/>
</dbReference>
<proteinExistence type="inferred from homology"/>
<keyword evidence="7" id="KW-1185">Reference proteome</keyword>
<dbReference type="EC" id="2.1.1.222" evidence="5"/>
<dbReference type="NCBIfam" id="TIGR01983">
    <property type="entry name" value="UbiG"/>
    <property type="match status" value="1"/>
</dbReference>
<dbReference type="EC" id="2.1.1.64" evidence="5"/>
<comment type="function">
    <text evidence="5">O-methyltransferase that catalyzes the 2 O-methylation steps in the ubiquinone biosynthetic pathway.</text>
</comment>
<gene>
    <name evidence="6" type="primary">ubiG_3</name>
    <name evidence="5" type="synonym">ubiG</name>
    <name evidence="6" type="ORF">A6302_03950</name>
</gene>
<dbReference type="Proteomes" id="UP000094622">
    <property type="component" value="Unassembled WGS sequence"/>
</dbReference>
<evidence type="ECO:0000256" key="4">
    <source>
        <dbReference type="ARBA" id="ARBA00022691"/>
    </source>
</evidence>
<feature type="binding site" evidence="5">
    <location>
        <position position="77"/>
    </location>
    <ligand>
        <name>S-adenosyl-L-methionine</name>
        <dbReference type="ChEBI" id="CHEBI:59789"/>
    </ligand>
</feature>
<dbReference type="Pfam" id="PF13489">
    <property type="entry name" value="Methyltransf_23"/>
    <property type="match status" value="1"/>
</dbReference>
<dbReference type="PATRIC" id="fig|1439726.3.peg.4170"/>
<evidence type="ECO:0000256" key="2">
    <source>
        <dbReference type="ARBA" id="ARBA00022679"/>
    </source>
</evidence>
<accession>A0A1E3GYX5</accession>
<reference evidence="6 7" key="1">
    <citation type="submission" date="2016-07" db="EMBL/GenBank/DDBJ databases">
        <title>Draft Genome Sequence of Methylobrevis pamukkalensis PK2.</title>
        <authorList>
            <person name="Vasilenko O.V."/>
            <person name="Doronina N.V."/>
            <person name="Shmareva M.N."/>
            <person name="Tarlachkov S.V."/>
            <person name="Mustakhimov I."/>
            <person name="Trotsenko Y.A."/>
        </authorList>
    </citation>
    <scope>NUCLEOTIDE SEQUENCE [LARGE SCALE GENOMIC DNA]</scope>
    <source>
        <strain evidence="6 7">PK2</strain>
    </source>
</reference>
<protein>
    <recommendedName>
        <fullName evidence="5">Ubiquinone biosynthesis O-methyltransferase</fullName>
    </recommendedName>
    <alternativeName>
        <fullName evidence="5">2-polyprenyl-6-hydroxyphenol methylase</fullName>
        <ecNumber evidence="5">2.1.1.222</ecNumber>
    </alternativeName>
    <alternativeName>
        <fullName evidence="5">3-demethylubiquinone 3-O-methyltransferase</fullName>
        <ecNumber evidence="5">2.1.1.64</ecNumber>
    </alternativeName>
</protein>
<evidence type="ECO:0000256" key="5">
    <source>
        <dbReference type="HAMAP-Rule" id="MF_00472"/>
    </source>
</evidence>
<evidence type="ECO:0000313" key="6">
    <source>
        <dbReference type="EMBL" id="ODN68756.1"/>
    </source>
</evidence>
<dbReference type="PANTHER" id="PTHR43464:SF19">
    <property type="entry name" value="UBIQUINONE BIOSYNTHESIS O-METHYLTRANSFERASE, MITOCHONDRIAL"/>
    <property type="match status" value="1"/>
</dbReference>
<dbReference type="SUPFAM" id="SSF53335">
    <property type="entry name" value="S-adenosyl-L-methionine-dependent methyltransferases"/>
    <property type="match status" value="1"/>
</dbReference>
<dbReference type="OrthoDB" id="9801538at2"/>
<dbReference type="GO" id="GO:0102208">
    <property type="term" value="F:2-polyprenyl-6-hydroxyphenol methylase activity"/>
    <property type="evidence" value="ECO:0007669"/>
    <property type="project" value="UniProtKB-EC"/>
</dbReference>
<evidence type="ECO:0000313" key="7">
    <source>
        <dbReference type="Proteomes" id="UP000094622"/>
    </source>
</evidence>
<comment type="similarity">
    <text evidence="5">Belongs to the methyltransferase superfamily. UbiG/COQ3 family.</text>
</comment>
<keyword evidence="4 5" id="KW-0949">S-adenosyl-L-methionine</keyword>
<feature type="binding site" evidence="5">
    <location>
        <position position="141"/>
    </location>
    <ligand>
        <name>S-adenosyl-L-methionine</name>
        <dbReference type="ChEBI" id="CHEBI:59789"/>
    </ligand>
</feature>
<dbReference type="GO" id="GO:0061542">
    <property type="term" value="F:3-demethylubiquinol 3-O-methyltransferase activity"/>
    <property type="evidence" value="ECO:0007669"/>
    <property type="project" value="UniProtKB-UniRule"/>
</dbReference>
<dbReference type="EMBL" id="MCRJ01000137">
    <property type="protein sequence ID" value="ODN68756.1"/>
    <property type="molecule type" value="Genomic_DNA"/>
</dbReference>
<evidence type="ECO:0000256" key="3">
    <source>
        <dbReference type="ARBA" id="ARBA00022688"/>
    </source>
</evidence>
<dbReference type="UniPathway" id="UPA00232"/>
<dbReference type="RefSeq" id="WP_069308163.1">
    <property type="nucleotide sequence ID" value="NZ_MCRJ01000137.1"/>
</dbReference>
<dbReference type="InterPro" id="IPR010233">
    <property type="entry name" value="UbiG_MeTrfase"/>
</dbReference>
<dbReference type="Gene3D" id="3.40.50.150">
    <property type="entry name" value="Vaccinia Virus protein VP39"/>
    <property type="match status" value="1"/>
</dbReference>
<keyword evidence="3 5" id="KW-0831">Ubiquinone biosynthesis</keyword>
<name>A0A1E3GYX5_9HYPH</name>
<comment type="catalytic activity">
    <reaction evidence="5">
        <text>a 3-(all-trans-polyprenyl)benzene-1,2-diol + S-adenosyl-L-methionine = a 2-methoxy-6-(all-trans-polyprenyl)phenol + S-adenosyl-L-homocysteine + H(+)</text>
        <dbReference type="Rhea" id="RHEA:31411"/>
        <dbReference type="Rhea" id="RHEA-COMP:9550"/>
        <dbReference type="Rhea" id="RHEA-COMP:9551"/>
        <dbReference type="ChEBI" id="CHEBI:15378"/>
        <dbReference type="ChEBI" id="CHEBI:57856"/>
        <dbReference type="ChEBI" id="CHEBI:59789"/>
        <dbReference type="ChEBI" id="CHEBI:62729"/>
        <dbReference type="ChEBI" id="CHEBI:62731"/>
        <dbReference type="EC" id="2.1.1.222"/>
    </reaction>
</comment>
<sequence length="253" mass="27341">MTDAATEAPRVSTVDPAEVERFSRIAAEWWDPHGKFRPLHRFNPVRLGYLKREICAHHGRDERTVRGLDGLSVLDIGCGGGLLCEPLARLGARVTGIDPSVTNIEVARLHAAGVGLDIDYRAVTAEDLGATGVTCDVVLAMEVVEHVADVPAFLAACAALVRPGGLIVLSTINRTAKAFALAIVGAEYVLRWLPRGTHSYDKLVRPEEIEGPLQGLGFTLLDRRGVVFDPLRGNWAESTDTDVNYMVVAARPS</sequence>
<dbReference type="InterPro" id="IPR029063">
    <property type="entry name" value="SAM-dependent_MTases_sf"/>
</dbReference>
<comment type="caution">
    <text evidence="6">The sequence shown here is derived from an EMBL/GenBank/DDBJ whole genome shotgun (WGS) entry which is preliminary data.</text>
</comment>
<keyword evidence="2 5" id="KW-0808">Transferase</keyword>
<comment type="catalytic activity">
    <reaction evidence="5">
        <text>a 3-demethylubiquinol + S-adenosyl-L-methionine = a ubiquinol + S-adenosyl-L-homocysteine + H(+)</text>
        <dbReference type="Rhea" id="RHEA:44380"/>
        <dbReference type="Rhea" id="RHEA-COMP:9566"/>
        <dbReference type="Rhea" id="RHEA-COMP:10914"/>
        <dbReference type="ChEBI" id="CHEBI:15378"/>
        <dbReference type="ChEBI" id="CHEBI:17976"/>
        <dbReference type="ChEBI" id="CHEBI:57856"/>
        <dbReference type="ChEBI" id="CHEBI:59789"/>
        <dbReference type="ChEBI" id="CHEBI:84422"/>
        <dbReference type="EC" id="2.1.1.64"/>
    </reaction>
</comment>
<feature type="binding site" evidence="5">
    <location>
        <position position="46"/>
    </location>
    <ligand>
        <name>S-adenosyl-L-methionine</name>
        <dbReference type="ChEBI" id="CHEBI:59789"/>
    </ligand>
</feature>
<keyword evidence="6" id="KW-0830">Ubiquinone</keyword>
<dbReference type="PANTHER" id="PTHR43464">
    <property type="entry name" value="METHYLTRANSFERASE"/>
    <property type="match status" value="1"/>
</dbReference>
<dbReference type="AlphaFoldDB" id="A0A1E3GYX5"/>
<comment type="pathway">
    <text evidence="5">Cofactor biosynthesis; ubiquinone biosynthesis.</text>
</comment>
<evidence type="ECO:0000256" key="1">
    <source>
        <dbReference type="ARBA" id="ARBA00022603"/>
    </source>
</evidence>
<organism evidence="6 7">
    <name type="scientific">Methylobrevis pamukkalensis</name>
    <dbReference type="NCBI Taxonomy" id="1439726"/>
    <lineage>
        <taxon>Bacteria</taxon>
        <taxon>Pseudomonadati</taxon>
        <taxon>Pseudomonadota</taxon>
        <taxon>Alphaproteobacteria</taxon>
        <taxon>Hyphomicrobiales</taxon>
        <taxon>Pleomorphomonadaceae</taxon>
        <taxon>Methylobrevis</taxon>
    </lineage>
</organism>
<dbReference type="CDD" id="cd02440">
    <property type="entry name" value="AdoMet_MTases"/>
    <property type="match status" value="1"/>
</dbReference>
<dbReference type="GO" id="GO:0032259">
    <property type="term" value="P:methylation"/>
    <property type="evidence" value="ECO:0007669"/>
    <property type="project" value="UniProtKB-KW"/>
</dbReference>
<feature type="binding site" evidence="5">
    <location>
        <position position="98"/>
    </location>
    <ligand>
        <name>S-adenosyl-L-methionine</name>
        <dbReference type="ChEBI" id="CHEBI:59789"/>
    </ligand>
</feature>
<dbReference type="GO" id="GO:0010420">
    <property type="term" value="F:polyprenyldihydroxybenzoate methyltransferase activity"/>
    <property type="evidence" value="ECO:0007669"/>
    <property type="project" value="InterPro"/>
</dbReference>
<keyword evidence="1 5" id="KW-0489">Methyltransferase</keyword>